<evidence type="ECO:0000313" key="4">
    <source>
        <dbReference type="EMBL" id="ABB11617.1"/>
    </source>
</evidence>
<dbReference type="InterPro" id="IPR000182">
    <property type="entry name" value="GNAT_dom"/>
</dbReference>
<dbReference type="Proteomes" id="UP000002705">
    <property type="component" value="Chromosome 2"/>
</dbReference>
<keyword evidence="5" id="KW-1185">Reference proteome</keyword>
<reference evidence="4" key="1">
    <citation type="submission" date="2005-10" db="EMBL/GenBank/DDBJ databases">
        <title>Complete sequence of chromosome 2 of Burkholderia sp. 383.</title>
        <authorList>
            <consortium name="US DOE Joint Genome Institute"/>
            <person name="Copeland A."/>
            <person name="Lucas S."/>
            <person name="Lapidus A."/>
            <person name="Barry K."/>
            <person name="Detter J.C."/>
            <person name="Glavina T."/>
            <person name="Hammon N."/>
            <person name="Israni S."/>
            <person name="Pitluck S."/>
            <person name="Chain P."/>
            <person name="Malfatti S."/>
            <person name="Shin M."/>
            <person name="Vergez L."/>
            <person name="Schmutz J."/>
            <person name="Larimer F."/>
            <person name="Land M."/>
            <person name="Kyrpides N."/>
            <person name="Lykidis A."/>
            <person name="Richardson P."/>
        </authorList>
    </citation>
    <scope>NUCLEOTIDE SEQUENCE [LARGE SCALE GENOMIC DNA]</scope>
    <source>
        <strain evidence="4">383</strain>
    </source>
</reference>
<dbReference type="Pfam" id="PF00583">
    <property type="entry name" value="Acetyltransf_1"/>
    <property type="match status" value="1"/>
</dbReference>
<feature type="domain" description="N-acetyltransferase" evidence="3">
    <location>
        <begin position="5"/>
        <end position="170"/>
    </location>
</feature>
<dbReference type="SUPFAM" id="SSF55729">
    <property type="entry name" value="Acyl-CoA N-acyltransferases (Nat)"/>
    <property type="match status" value="1"/>
</dbReference>
<dbReference type="PANTHER" id="PTHR43877:SF2">
    <property type="entry name" value="AMINOALKYLPHOSPHONATE N-ACETYLTRANSFERASE-RELATED"/>
    <property type="match status" value="1"/>
</dbReference>
<dbReference type="PATRIC" id="fig|482957.22.peg.5200"/>
<dbReference type="PANTHER" id="PTHR43877">
    <property type="entry name" value="AMINOALKYLPHOSPHONATE N-ACETYLTRANSFERASE-RELATED-RELATED"/>
    <property type="match status" value="1"/>
</dbReference>
<dbReference type="KEGG" id="bur:Bcep18194_B1503"/>
<dbReference type="Gene3D" id="3.40.630.30">
    <property type="match status" value="1"/>
</dbReference>
<accession>Q396J4</accession>
<protein>
    <submittedName>
        <fullName evidence="4">GCN5-related N-acetyltransferase</fullName>
    </submittedName>
</protein>
<organism evidence="4 5">
    <name type="scientific">Burkholderia lata (strain ATCC 17760 / DSM 23089 / LMG 22485 / NCIMB 9086 / R18194 / 383)</name>
    <dbReference type="NCBI Taxonomy" id="482957"/>
    <lineage>
        <taxon>Bacteria</taxon>
        <taxon>Pseudomonadati</taxon>
        <taxon>Pseudomonadota</taxon>
        <taxon>Betaproteobacteria</taxon>
        <taxon>Burkholderiales</taxon>
        <taxon>Burkholderiaceae</taxon>
        <taxon>Burkholderia</taxon>
        <taxon>Burkholderia cepacia complex</taxon>
    </lineage>
</organism>
<dbReference type="GO" id="GO:0016747">
    <property type="term" value="F:acyltransferase activity, transferring groups other than amino-acyl groups"/>
    <property type="evidence" value="ECO:0007669"/>
    <property type="project" value="InterPro"/>
</dbReference>
<evidence type="ECO:0000256" key="2">
    <source>
        <dbReference type="ARBA" id="ARBA00023315"/>
    </source>
</evidence>
<dbReference type="AlphaFoldDB" id="Q396J4"/>
<keyword evidence="1" id="KW-0808">Transferase</keyword>
<dbReference type="InterPro" id="IPR016181">
    <property type="entry name" value="Acyl_CoA_acyltransferase"/>
</dbReference>
<dbReference type="CDD" id="cd04301">
    <property type="entry name" value="NAT_SF"/>
    <property type="match status" value="1"/>
</dbReference>
<evidence type="ECO:0000256" key="1">
    <source>
        <dbReference type="ARBA" id="ARBA00022679"/>
    </source>
</evidence>
<dbReference type="InterPro" id="IPR050832">
    <property type="entry name" value="Bact_Acetyltransf"/>
</dbReference>
<sequence length="170" mass="18263">MNAMVSIRAARQADAARIAVLGAHVWVDTYAAAGVSEVIAQYVLRTFTTERILTLVNDPGAVLLVAEADGNLAGYMVIRLGSHHADVPVEIETLYVQATFSGRGIGSSLLTHASGIAEERTGSRSLWLSVNSQNEKAIAFYRSRGMAQEGTAYFELGGIRHENKIMVARG</sequence>
<evidence type="ECO:0000313" key="5">
    <source>
        <dbReference type="Proteomes" id="UP000002705"/>
    </source>
</evidence>
<dbReference type="HOGENOM" id="CLU_013985_18_0_4"/>
<gene>
    <name evidence="4" type="ordered locus">Bcep18194_B1503</name>
</gene>
<dbReference type="PROSITE" id="PS51186">
    <property type="entry name" value="GNAT"/>
    <property type="match status" value="1"/>
</dbReference>
<keyword evidence="2" id="KW-0012">Acyltransferase</keyword>
<dbReference type="EMBL" id="CP000152">
    <property type="protein sequence ID" value="ABB11617.1"/>
    <property type="molecule type" value="Genomic_DNA"/>
</dbReference>
<proteinExistence type="predicted"/>
<name>Q396J4_BURL3</name>
<evidence type="ECO:0000259" key="3">
    <source>
        <dbReference type="PROSITE" id="PS51186"/>
    </source>
</evidence>